<comment type="subcellular location">
    <subcellularLocation>
        <location evidence="1">Peroxisome membrane</location>
        <topology evidence="1">Multi-pass membrane protein</topology>
    </subcellularLocation>
</comment>
<comment type="similarity">
    <text evidence="2 10">Belongs to the mitochondrial carrier (TC 2.A.29) family.</text>
</comment>
<keyword evidence="6" id="KW-1133">Transmembrane helix</keyword>
<dbReference type="PANTHER" id="PTHR46650">
    <property type="entry name" value="PEROXISOMAL ADENINE NUCLEOTIDE TRANSPORTER 1"/>
    <property type="match status" value="1"/>
</dbReference>
<keyword evidence="4 9" id="KW-0812">Transmembrane</keyword>
<dbReference type="SUPFAM" id="SSF103506">
    <property type="entry name" value="Mitochondrial carrier"/>
    <property type="match status" value="1"/>
</dbReference>
<dbReference type="InterPro" id="IPR023395">
    <property type="entry name" value="MCP_dom_sf"/>
</dbReference>
<keyword evidence="7 9" id="KW-0472">Membrane</keyword>
<dbReference type="Proteomes" id="UP000006882">
    <property type="component" value="Chromosome G1"/>
</dbReference>
<evidence type="ECO:0000256" key="5">
    <source>
        <dbReference type="ARBA" id="ARBA00022737"/>
    </source>
</evidence>
<evidence type="ECO:0000256" key="1">
    <source>
        <dbReference type="ARBA" id="ARBA00004585"/>
    </source>
</evidence>
<organism evidence="11 12">
    <name type="scientific">Prunus persica</name>
    <name type="common">Peach</name>
    <name type="synonym">Amygdalus persica</name>
    <dbReference type="NCBI Taxonomy" id="3760"/>
    <lineage>
        <taxon>Eukaryota</taxon>
        <taxon>Viridiplantae</taxon>
        <taxon>Streptophyta</taxon>
        <taxon>Embryophyta</taxon>
        <taxon>Tracheophyta</taxon>
        <taxon>Spermatophyta</taxon>
        <taxon>Magnoliopsida</taxon>
        <taxon>eudicotyledons</taxon>
        <taxon>Gunneridae</taxon>
        <taxon>Pentapetalae</taxon>
        <taxon>rosids</taxon>
        <taxon>fabids</taxon>
        <taxon>Rosales</taxon>
        <taxon>Rosaceae</taxon>
        <taxon>Amygdaloideae</taxon>
        <taxon>Amygdaleae</taxon>
        <taxon>Prunus</taxon>
    </lineage>
</organism>
<dbReference type="AlphaFoldDB" id="A0A251QY31"/>
<name>A0A251QY31_PRUPE</name>
<gene>
    <name evidence="11" type="ORF">PRUPE_1G154100</name>
</gene>
<dbReference type="GO" id="GO:0006635">
    <property type="term" value="P:fatty acid beta-oxidation"/>
    <property type="evidence" value="ECO:0007669"/>
    <property type="project" value="InterPro"/>
</dbReference>
<evidence type="ECO:0000256" key="8">
    <source>
        <dbReference type="ARBA" id="ARBA00023140"/>
    </source>
</evidence>
<evidence type="ECO:0000256" key="6">
    <source>
        <dbReference type="ARBA" id="ARBA00022989"/>
    </source>
</evidence>
<dbReference type="GO" id="GO:0005347">
    <property type="term" value="F:ATP transmembrane transporter activity"/>
    <property type="evidence" value="ECO:0007669"/>
    <property type="project" value="InterPro"/>
</dbReference>
<dbReference type="Gene3D" id="1.50.40.10">
    <property type="entry name" value="Mitochondrial carrier domain"/>
    <property type="match status" value="1"/>
</dbReference>
<dbReference type="Gramene" id="ONI28667">
    <property type="protein sequence ID" value="ONI28667"/>
    <property type="gene ID" value="PRUPE_1G154100"/>
</dbReference>
<keyword evidence="12" id="KW-1185">Reference proteome</keyword>
<evidence type="ECO:0000256" key="7">
    <source>
        <dbReference type="ARBA" id="ARBA00023136"/>
    </source>
</evidence>
<feature type="repeat" description="Solcar" evidence="9">
    <location>
        <begin position="140"/>
        <end position="238"/>
    </location>
</feature>
<dbReference type="GO" id="GO:0005778">
    <property type="term" value="C:peroxisomal membrane"/>
    <property type="evidence" value="ECO:0007669"/>
    <property type="project" value="UniProtKB-SubCell"/>
</dbReference>
<evidence type="ECO:0000313" key="11">
    <source>
        <dbReference type="EMBL" id="ONI28667.1"/>
    </source>
</evidence>
<keyword evidence="3 10" id="KW-0813">Transport</keyword>
<keyword evidence="8" id="KW-0576">Peroxisome</keyword>
<evidence type="ECO:0000256" key="3">
    <source>
        <dbReference type="ARBA" id="ARBA00022448"/>
    </source>
</evidence>
<protein>
    <recommendedName>
        <fullName evidence="13">Peroxisomal adenine nucleotide carrier 1</fullName>
    </recommendedName>
</protein>
<dbReference type="PANTHER" id="PTHR46650:SF1">
    <property type="entry name" value="PEROXISOMAL ADENINE NUCLEOTIDE TRANSPORTER 1"/>
    <property type="match status" value="1"/>
</dbReference>
<proteinExistence type="inferred from homology"/>
<accession>A0A251QY31</accession>
<dbReference type="EMBL" id="CM007651">
    <property type="protein sequence ID" value="ONI28667.1"/>
    <property type="molecule type" value="Genomic_DNA"/>
</dbReference>
<keyword evidence="5" id="KW-0677">Repeat</keyword>
<evidence type="ECO:0000256" key="4">
    <source>
        <dbReference type="ARBA" id="ARBA00022692"/>
    </source>
</evidence>
<dbReference type="PROSITE" id="PS50920">
    <property type="entry name" value="SOLCAR"/>
    <property type="match status" value="1"/>
</dbReference>
<dbReference type="Pfam" id="PF00153">
    <property type="entry name" value="Mito_carr"/>
    <property type="match status" value="2"/>
</dbReference>
<reference evidence="11 12" key="1">
    <citation type="journal article" date="2013" name="Nat. Genet.">
        <title>The high-quality draft genome of peach (Prunus persica) identifies unique patterns of genetic diversity, domestication and genome evolution.</title>
        <authorList>
            <consortium name="International Peach Genome Initiative"/>
            <person name="Verde I."/>
            <person name="Abbott A.G."/>
            <person name="Scalabrin S."/>
            <person name="Jung S."/>
            <person name="Shu S."/>
            <person name="Marroni F."/>
            <person name="Zhebentyayeva T."/>
            <person name="Dettori M.T."/>
            <person name="Grimwood J."/>
            <person name="Cattonaro F."/>
            <person name="Zuccolo A."/>
            <person name="Rossini L."/>
            <person name="Jenkins J."/>
            <person name="Vendramin E."/>
            <person name="Meisel L.A."/>
            <person name="Decroocq V."/>
            <person name="Sosinski B."/>
            <person name="Prochnik S."/>
            <person name="Mitros T."/>
            <person name="Policriti A."/>
            <person name="Cipriani G."/>
            <person name="Dondini L."/>
            <person name="Ficklin S."/>
            <person name="Goodstein D.M."/>
            <person name="Xuan P."/>
            <person name="Del Fabbro C."/>
            <person name="Aramini V."/>
            <person name="Copetti D."/>
            <person name="Gonzalez S."/>
            <person name="Horner D.S."/>
            <person name="Falchi R."/>
            <person name="Lucas S."/>
            <person name="Mica E."/>
            <person name="Maldonado J."/>
            <person name="Lazzari B."/>
            <person name="Bielenberg D."/>
            <person name="Pirona R."/>
            <person name="Miculan M."/>
            <person name="Barakat A."/>
            <person name="Testolin R."/>
            <person name="Stella A."/>
            <person name="Tartarini S."/>
            <person name="Tonutti P."/>
            <person name="Arus P."/>
            <person name="Orellana A."/>
            <person name="Wells C."/>
            <person name="Main D."/>
            <person name="Vizzotto G."/>
            <person name="Silva H."/>
            <person name="Salamini F."/>
            <person name="Schmutz J."/>
            <person name="Morgante M."/>
            <person name="Rokhsar D.S."/>
        </authorList>
    </citation>
    <scope>NUCLEOTIDE SEQUENCE [LARGE SCALE GENOMIC DNA]</scope>
    <source>
        <strain evidence="12">cv. Nemared</strain>
    </source>
</reference>
<evidence type="ECO:0000256" key="9">
    <source>
        <dbReference type="PROSITE-ProRule" id="PRU00282"/>
    </source>
</evidence>
<evidence type="ECO:0000313" key="12">
    <source>
        <dbReference type="Proteomes" id="UP000006882"/>
    </source>
</evidence>
<dbReference type="InterPro" id="IPR045900">
    <property type="entry name" value="Peroxisomal_Ade_carrier"/>
</dbReference>
<evidence type="ECO:0000256" key="10">
    <source>
        <dbReference type="RuleBase" id="RU000488"/>
    </source>
</evidence>
<dbReference type="InterPro" id="IPR018108">
    <property type="entry name" value="MCP_transmembrane"/>
</dbReference>
<evidence type="ECO:0000256" key="2">
    <source>
        <dbReference type="ARBA" id="ARBA00006375"/>
    </source>
</evidence>
<dbReference type="GO" id="GO:0015217">
    <property type="term" value="F:ADP transmembrane transporter activity"/>
    <property type="evidence" value="ECO:0007669"/>
    <property type="project" value="InterPro"/>
</dbReference>
<evidence type="ECO:0008006" key="13">
    <source>
        <dbReference type="Google" id="ProtNLM"/>
    </source>
</evidence>
<sequence>MGFDLESVAEATSGAIGALVSTTILYPLDTCKTKYQAEVRAHHQQKYRNISDVLWEAISTRQPLDTASSKMQTSEFGKSKGLWKTLSEGTWTEAFDGLGISLLLTSNPSIQYTVFDQLKQRLLRGQLSKRTGTESSPEALSAFSAFVLGAVSKCIASCLTYPAIRCKVMIQAAEEDEEGNKEAQNGSKKSKKTISGAFFAIWKKEGLLGFFKGLQAQILKTVLSSALLLMIKEKITKTTWVLLLALRRFFFLNKSRLKSA</sequence>